<dbReference type="AlphaFoldDB" id="A0A8H5LHE9"/>
<name>A0A8H5LHE9_9AGAR</name>
<comment type="caution">
    <text evidence="4">The sequence shown here is derived from an EMBL/GenBank/DDBJ whole genome shotgun (WGS) entry which is preliminary data.</text>
</comment>
<dbReference type="OrthoDB" id="3066059at2759"/>
<reference evidence="4 6" key="1">
    <citation type="journal article" date="2020" name="ISME J.">
        <title>Uncovering the hidden diversity of litter-decomposition mechanisms in mushroom-forming fungi.</title>
        <authorList>
            <person name="Floudas D."/>
            <person name="Bentzer J."/>
            <person name="Ahren D."/>
            <person name="Johansson T."/>
            <person name="Persson P."/>
            <person name="Tunlid A."/>
        </authorList>
    </citation>
    <scope>NUCLEOTIDE SEQUENCE [LARGE SCALE GENOMIC DNA]</scope>
    <source>
        <strain evidence="4 6">CBS 406.79</strain>
    </source>
</reference>
<dbReference type="GO" id="GO:0005524">
    <property type="term" value="F:ATP binding"/>
    <property type="evidence" value="ECO:0007669"/>
    <property type="project" value="InterPro"/>
</dbReference>
<proteinExistence type="predicted"/>
<evidence type="ECO:0000313" key="4">
    <source>
        <dbReference type="EMBL" id="KAF5357531.1"/>
    </source>
</evidence>
<gene>
    <name evidence="5" type="ORF">D9757_008436</name>
    <name evidence="4" type="ORF">D9757_013053</name>
</gene>
<accession>A0A8H5LHE9</accession>
<evidence type="ECO:0000313" key="5">
    <source>
        <dbReference type="EMBL" id="KAF5383341.1"/>
    </source>
</evidence>
<protein>
    <submittedName>
        <fullName evidence="4">Uncharacterized protein</fullName>
    </submittedName>
</protein>
<dbReference type="InterPro" id="IPR036640">
    <property type="entry name" value="ABC1_TM_sf"/>
</dbReference>
<keyword evidence="3" id="KW-0472">Membrane</keyword>
<evidence type="ECO:0000256" key="3">
    <source>
        <dbReference type="ARBA" id="ARBA00023136"/>
    </source>
</evidence>
<dbReference type="GO" id="GO:0016020">
    <property type="term" value="C:membrane"/>
    <property type="evidence" value="ECO:0007669"/>
    <property type="project" value="InterPro"/>
</dbReference>
<dbReference type="EMBL" id="JAACJN010000237">
    <property type="protein sequence ID" value="KAF5357531.1"/>
    <property type="molecule type" value="Genomic_DNA"/>
</dbReference>
<evidence type="ECO:0000313" key="6">
    <source>
        <dbReference type="Proteomes" id="UP000518752"/>
    </source>
</evidence>
<sequence>MELMQDSQKMKMKKTDGRIQMVTETMSVLRMVKFFGWERMMNDRIKDAREQELTFIRRLRLLDVHYKRNKQTSLKWANICHSGSPYALPLEPMDLDAFLAESGLQQDVELGIRSQALNILFWLAPPLYSVYDDNFDGQNGLTYYYLVHPCPGFGHTFYSSPDVSTGRVVGHSVISTPSSSLSAYGSAQISARTPYVNYDVDYQRNILGSKSSSS</sequence>
<dbReference type="Proteomes" id="UP000518752">
    <property type="component" value="Unassembled WGS sequence"/>
</dbReference>
<evidence type="ECO:0000256" key="1">
    <source>
        <dbReference type="ARBA" id="ARBA00022692"/>
    </source>
</evidence>
<dbReference type="Gene3D" id="1.20.1560.10">
    <property type="entry name" value="ABC transporter type 1, transmembrane domain"/>
    <property type="match status" value="1"/>
</dbReference>
<evidence type="ECO:0000256" key="2">
    <source>
        <dbReference type="ARBA" id="ARBA00022989"/>
    </source>
</evidence>
<keyword evidence="1" id="KW-0812">Transmembrane</keyword>
<dbReference type="EMBL" id="JAACJN010000048">
    <property type="protein sequence ID" value="KAF5383341.1"/>
    <property type="molecule type" value="Genomic_DNA"/>
</dbReference>
<organism evidence="4 6">
    <name type="scientific">Collybiopsis confluens</name>
    <dbReference type="NCBI Taxonomy" id="2823264"/>
    <lineage>
        <taxon>Eukaryota</taxon>
        <taxon>Fungi</taxon>
        <taxon>Dikarya</taxon>
        <taxon>Basidiomycota</taxon>
        <taxon>Agaricomycotina</taxon>
        <taxon>Agaricomycetes</taxon>
        <taxon>Agaricomycetidae</taxon>
        <taxon>Agaricales</taxon>
        <taxon>Marasmiineae</taxon>
        <taxon>Omphalotaceae</taxon>
        <taxon>Collybiopsis</taxon>
    </lineage>
</organism>
<keyword evidence="6" id="KW-1185">Reference proteome</keyword>
<keyword evidence="2" id="KW-1133">Transmembrane helix</keyword>